<accession>A0A094SCB0</accession>
<gene>
    <name evidence="1" type="ORF">GM50_16400</name>
</gene>
<organism evidence="1">
    <name type="scientific">freshwater metagenome</name>
    <dbReference type="NCBI Taxonomy" id="449393"/>
    <lineage>
        <taxon>unclassified sequences</taxon>
        <taxon>metagenomes</taxon>
        <taxon>ecological metagenomes</taxon>
    </lineage>
</organism>
<evidence type="ECO:0000313" key="1">
    <source>
        <dbReference type="EMBL" id="KGA15758.1"/>
    </source>
</evidence>
<dbReference type="EMBL" id="JNSK01000085">
    <property type="protein sequence ID" value="KGA15758.1"/>
    <property type="molecule type" value="Genomic_DNA"/>
</dbReference>
<comment type="caution">
    <text evidence="1">The sequence shown here is derived from an EMBL/GenBank/DDBJ whole genome shotgun (WGS) entry which is preliminary data.</text>
</comment>
<protein>
    <submittedName>
        <fullName evidence="1">Uncharacterized protein</fullName>
    </submittedName>
</protein>
<sequence>MATSELRVHIYGHESAFLEEVASHFQGQVAHEAQFESDLAIFSINPNSGIAPETISIWQSLDDYLMPRLIAVTGLTGDDGDFDDAVMLANRVFDQCVTPFLVLHDDAGSPCALISLADLKIIDYQDGVTKIIESQDEHKTLVSEFRDEYLIAIDQMGSGAFAAGLLFPAIPVDFKTGLGISEVKSYIAEL</sequence>
<name>A0A094SCB0_9ZZZZ</name>
<reference evidence="1" key="1">
    <citation type="submission" date="2014-05" db="EMBL/GenBank/DDBJ databases">
        <title>Key roles for freshwater Actinobacteria revealed by deep metagenomic sequencing.</title>
        <authorList>
            <person name="Ghai R."/>
            <person name="Mizuno C.M."/>
            <person name="Picazo A."/>
            <person name="Camacho A."/>
            <person name="Rodriguez-Valera F."/>
        </authorList>
    </citation>
    <scope>NUCLEOTIDE SEQUENCE</scope>
</reference>
<dbReference type="AlphaFoldDB" id="A0A094SCB0"/>
<proteinExistence type="predicted"/>